<dbReference type="CDD" id="cd02440">
    <property type="entry name" value="AdoMet_MTases"/>
    <property type="match status" value="1"/>
</dbReference>
<feature type="domain" description="Methyltransferase" evidence="1">
    <location>
        <begin position="34"/>
        <end position="126"/>
    </location>
</feature>
<dbReference type="InterPro" id="IPR029063">
    <property type="entry name" value="SAM-dependent_MTases_sf"/>
</dbReference>
<dbReference type="Pfam" id="PF13847">
    <property type="entry name" value="Methyltransf_31"/>
    <property type="match status" value="1"/>
</dbReference>
<organism evidence="2">
    <name type="scientific">hydrothermal vent metagenome</name>
    <dbReference type="NCBI Taxonomy" id="652676"/>
    <lineage>
        <taxon>unclassified sequences</taxon>
        <taxon>metagenomes</taxon>
        <taxon>ecological metagenomes</taxon>
    </lineage>
</organism>
<evidence type="ECO:0000259" key="1">
    <source>
        <dbReference type="Pfam" id="PF13847"/>
    </source>
</evidence>
<proteinExistence type="predicted"/>
<dbReference type="EMBL" id="UOGD01000340">
    <property type="protein sequence ID" value="VAX26477.1"/>
    <property type="molecule type" value="Genomic_DNA"/>
</dbReference>
<dbReference type="PANTHER" id="PTHR43591">
    <property type="entry name" value="METHYLTRANSFERASE"/>
    <property type="match status" value="1"/>
</dbReference>
<dbReference type="PANTHER" id="PTHR43591:SF24">
    <property type="entry name" value="2-METHOXY-6-POLYPRENYL-1,4-BENZOQUINOL METHYLASE, MITOCHONDRIAL"/>
    <property type="match status" value="1"/>
</dbReference>
<sequence>MKDKFHWYDGWIYDRYIAPNQDQTFRIMQAMMNEDSTIVDIGCGTGRFVFQAGKKFKSVVGVDLSSRNIKVANQILQKTKQKNISFIHADAEDLKNHLNEKFDYSTISYVIHEMPIDIRIKILNTMREISNEIIIGDYLVPQPVNKRGISNRLAEFFAGRDHFKNYKTFVKHGGLPGLVEEAGMTILRQKTGAYGTSLIVKIK</sequence>
<dbReference type="InterPro" id="IPR025714">
    <property type="entry name" value="Methyltranfer_dom"/>
</dbReference>
<accession>A0A3B1DCT2</accession>
<dbReference type="AlphaFoldDB" id="A0A3B1DCT2"/>
<protein>
    <recommendedName>
        <fullName evidence="1">Methyltransferase domain-containing protein</fullName>
    </recommendedName>
</protein>
<gene>
    <name evidence="2" type="ORF">MNBD_IGNAVI01-1310</name>
</gene>
<reference evidence="2" key="1">
    <citation type="submission" date="2018-06" db="EMBL/GenBank/DDBJ databases">
        <authorList>
            <person name="Zhirakovskaya E."/>
        </authorList>
    </citation>
    <scope>NUCLEOTIDE SEQUENCE</scope>
</reference>
<evidence type="ECO:0000313" key="2">
    <source>
        <dbReference type="EMBL" id="VAX26477.1"/>
    </source>
</evidence>
<dbReference type="Gene3D" id="3.40.50.150">
    <property type="entry name" value="Vaccinia Virus protein VP39"/>
    <property type="match status" value="1"/>
</dbReference>
<dbReference type="GO" id="GO:0008168">
    <property type="term" value="F:methyltransferase activity"/>
    <property type="evidence" value="ECO:0007669"/>
    <property type="project" value="TreeGrafter"/>
</dbReference>
<dbReference type="SUPFAM" id="SSF53335">
    <property type="entry name" value="S-adenosyl-L-methionine-dependent methyltransferases"/>
    <property type="match status" value="1"/>
</dbReference>
<name>A0A3B1DCT2_9ZZZZ</name>